<evidence type="ECO:0000256" key="3">
    <source>
        <dbReference type="SAM" id="MobiDB-lite"/>
    </source>
</evidence>
<feature type="compositionally biased region" description="Low complexity" evidence="3">
    <location>
        <begin position="774"/>
        <end position="786"/>
    </location>
</feature>
<evidence type="ECO:0000256" key="1">
    <source>
        <dbReference type="ARBA" id="ARBA00022490"/>
    </source>
</evidence>
<feature type="domain" description="Clu" evidence="4">
    <location>
        <begin position="393"/>
        <end position="686"/>
    </location>
</feature>
<keyword evidence="5" id="KW-0648">Protein biosynthesis</keyword>
<accession>A0AAD9FSY6</accession>
<feature type="region of interest" description="Disordered" evidence="3">
    <location>
        <begin position="1"/>
        <end position="40"/>
    </location>
</feature>
<dbReference type="GO" id="GO:0048312">
    <property type="term" value="P:intracellular distribution of mitochondria"/>
    <property type="evidence" value="ECO:0007669"/>
    <property type="project" value="TreeGrafter"/>
</dbReference>
<dbReference type="Gene3D" id="3.30.2280.10">
    <property type="entry name" value="Hypothetical protein (hspc210)"/>
    <property type="match status" value="1"/>
</dbReference>
<keyword evidence="1 2" id="KW-0963">Cytoplasm</keyword>
<evidence type="ECO:0000256" key="2">
    <source>
        <dbReference type="HAMAP-Rule" id="MF_03013"/>
    </source>
</evidence>
<dbReference type="GO" id="GO:0005737">
    <property type="term" value="C:cytoplasm"/>
    <property type="evidence" value="ECO:0007669"/>
    <property type="project" value="UniProtKB-SubCell"/>
</dbReference>
<keyword evidence="5" id="KW-0396">Initiation factor</keyword>
<feature type="compositionally biased region" description="Basic and acidic residues" evidence="3">
    <location>
        <begin position="1056"/>
        <end position="1067"/>
    </location>
</feature>
<dbReference type="HAMAP" id="MF_03013">
    <property type="entry name" value="CLU"/>
    <property type="match status" value="1"/>
</dbReference>
<dbReference type="GO" id="GO:0003729">
    <property type="term" value="F:mRNA binding"/>
    <property type="evidence" value="ECO:0007669"/>
    <property type="project" value="TreeGrafter"/>
</dbReference>
<comment type="subcellular location">
    <subcellularLocation>
        <location evidence="2">Cytoplasm</location>
    </subcellularLocation>
</comment>
<feature type="region of interest" description="Disordered" evidence="3">
    <location>
        <begin position="104"/>
        <end position="124"/>
    </location>
</feature>
<dbReference type="Gene3D" id="1.25.40.10">
    <property type="entry name" value="Tetratricopeptide repeat domain"/>
    <property type="match status" value="2"/>
</dbReference>
<evidence type="ECO:0000313" key="6">
    <source>
        <dbReference type="Proteomes" id="UP001182556"/>
    </source>
</evidence>
<feature type="compositionally biased region" description="Basic and acidic residues" evidence="3">
    <location>
        <begin position="738"/>
        <end position="773"/>
    </location>
</feature>
<dbReference type="InterPro" id="IPR007967">
    <property type="entry name" value="GSKIP_dom"/>
</dbReference>
<dbReference type="InterPro" id="IPR023231">
    <property type="entry name" value="GSKIP_dom_sf"/>
</dbReference>
<dbReference type="InterPro" id="IPR027523">
    <property type="entry name" value="CLU_prot"/>
</dbReference>
<dbReference type="InterPro" id="IPR025697">
    <property type="entry name" value="CLU_dom"/>
</dbReference>
<dbReference type="InterPro" id="IPR011990">
    <property type="entry name" value="TPR-like_helical_dom_sf"/>
</dbReference>
<feature type="compositionally biased region" description="Basic and acidic residues" evidence="3">
    <location>
        <begin position="586"/>
        <end position="597"/>
    </location>
</feature>
<dbReference type="Pfam" id="PF12807">
    <property type="entry name" value="eIF3_p135"/>
    <property type="match status" value="1"/>
</dbReference>
<dbReference type="Pfam" id="PF13374">
    <property type="entry name" value="TPR_10"/>
    <property type="match status" value="1"/>
</dbReference>
<feature type="region of interest" description="Disordered" evidence="3">
    <location>
        <begin position="738"/>
        <end position="786"/>
    </location>
</feature>
<comment type="caution">
    <text evidence="5">The sequence shown here is derived from an EMBL/GenBank/DDBJ whole genome shotgun (WGS) entry which is preliminary data.</text>
</comment>
<sequence length="1469" mass="159436">MSDAPSDVKPVEAVQTDDKVAEVNGDVAQNEEEQQPVEDVVQVPPVTIQIITPTSSRALPKTQESLSTLTLLPQAHETIQELKLAVNEWVGGYWLGPYSLRIPKGKGRKSSQEGEQEAAQVGEGDRLSEWLEVGDVFAGFEDNEERVLEVVREPYTELSARQHVQRLLELIAPPGTSTFSLANPLGLNPGSSIFESIRDGTASEPAFEEVEVALAGKKTKGKKEVVKVKKEAQHPFADWKDGAAAPSLSKIPFSQPPLEALPCLRNIQVSPFNPPPPHLRQKGHQLYLQVSTLEGETHTLICTSRGWYVSSSNVNTFDPTPRSDGPITYTHSVIDLLHSISAQFSERLGQLPPLSTTPPALEPISTVPIPQAEPAYPFLASVPKPSVVGDIVRSQIAYLHTGALSADALDGARDWNEEIQGIKELPRGTMQERVLREKMAQKTWAEFTAASVRCVLAVARGDVPPLNPNEDPSAHMFLASNIFVTKAVDSIDAYSHLGGDAAAHVSHGKDAEGVRLLNKLDVDGVHLLGHTVVDWAGERWVCQSMLPGIFSRPRQEDEEVEAGKQSEETDGKKEDWVEVSPAKSSKSVEAKEEKETGESEEPAENPLIIYGLDSEAVTSIHWDAATHKVMSKIATAQRLAAHEIKDGSGKSYEFHASAEVKGLRGTDGRRYLLDLPRLSPVDVEWLEKDIDGKIIGSEDAAETYPHRVVLLRPELVETFWESELKRWAREIAAKKAKDADAAKAEGEEKQGESSTTVKEEAKTETDGLDEDTKASPAASAAAAQRAEAEAPLDASIDSSSLAAFNLRLNPDAFVDQAPSKGADEGTAYVPSKITDESDPSVKAVRDASVFLRQVAIPAVVLDVLTGNTSGIMDGASLSKHLHGRGINIRYLGHLASTIDSFAAGPDGEKRESGHLTALKGIVVHEMVFRGAKHVLRSLLAGLAAEHASCAVAHFLNCLLGTEFNASPKATYEDFDLGESTSEPAYTKLTPESVREAIAKEIQTRYRWALPSDFIEKDLKKRQILREIAMRTGFQLVQQDYAFDKTEAEAINSEEDKENKVAAQPKDKKDKKKKRAVSPQVRKHTFEPSDILALVPIVRSTAPTCTVAEEIFDTGRATINRGSMDLGLEFLLESVQLYESIHSVIHPEVAAAYNQYASTIHQLARIKIQQMAAENGDPEQPLGLDVNTAIRLQRQAVIIAERTLGVYHADTCAYYFNLAMLENLEGNAQASLRYFRHVLNMWEIIHGPGHTEINTVLSNAGVVLQALSEHPLSLTLLLAAHKSTSELFGAEHIQTGQSLHQLTQAHFLAGDIPAALAASEQSMAIFEKRLGAEHVQTKEVARNVELLRAVVENVERQKVAGAQARERQLERLHAAQARVGGSSVKRRLGSNIPTTSAGQAGAAGPSTTTAPAATIPAADAAAAAAEASRIGEKGHLDVDELVKFIQGGPSKTSGRGKNALRGKRRTGAKR</sequence>
<feature type="compositionally biased region" description="Low complexity" evidence="3">
    <location>
        <begin position="1393"/>
        <end position="1410"/>
    </location>
</feature>
<evidence type="ECO:0000259" key="4">
    <source>
        <dbReference type="PROSITE" id="PS51823"/>
    </source>
</evidence>
<dbReference type="CDD" id="cd15466">
    <property type="entry name" value="CLU-central"/>
    <property type="match status" value="1"/>
</dbReference>
<dbReference type="Pfam" id="PF13236">
    <property type="entry name" value="CLU"/>
    <property type="match status" value="1"/>
</dbReference>
<organism evidence="5 6">
    <name type="scientific">Papiliotrema laurentii</name>
    <name type="common">Cryptococcus laurentii</name>
    <dbReference type="NCBI Taxonomy" id="5418"/>
    <lineage>
        <taxon>Eukaryota</taxon>
        <taxon>Fungi</taxon>
        <taxon>Dikarya</taxon>
        <taxon>Basidiomycota</taxon>
        <taxon>Agaricomycotina</taxon>
        <taxon>Tremellomycetes</taxon>
        <taxon>Tremellales</taxon>
        <taxon>Rhynchogastremaceae</taxon>
        <taxon>Papiliotrema</taxon>
    </lineage>
</organism>
<feature type="compositionally biased region" description="Basic and acidic residues" evidence="3">
    <location>
        <begin position="561"/>
        <end position="576"/>
    </location>
</feature>
<dbReference type="SUPFAM" id="SSF48452">
    <property type="entry name" value="TPR-like"/>
    <property type="match status" value="1"/>
</dbReference>
<feature type="region of interest" description="Disordered" evidence="3">
    <location>
        <begin position="1375"/>
        <end position="1410"/>
    </location>
</feature>
<feature type="region of interest" description="Disordered" evidence="3">
    <location>
        <begin position="1444"/>
        <end position="1469"/>
    </location>
</feature>
<gene>
    <name evidence="2" type="primary">CLU1</name>
    <name evidence="2" type="synonym">TIF31</name>
    <name evidence="5" type="ORF">DB88DRAFT_545315</name>
</gene>
<dbReference type="GO" id="GO:0003743">
    <property type="term" value="F:translation initiation factor activity"/>
    <property type="evidence" value="ECO:0007669"/>
    <property type="project" value="UniProtKB-KW"/>
</dbReference>
<evidence type="ECO:0000313" key="5">
    <source>
        <dbReference type="EMBL" id="KAK1925709.1"/>
    </source>
</evidence>
<dbReference type="Pfam" id="PF13424">
    <property type="entry name" value="TPR_12"/>
    <property type="match status" value="1"/>
</dbReference>
<reference evidence="5" key="1">
    <citation type="submission" date="2023-02" db="EMBL/GenBank/DDBJ databases">
        <title>Identification and recombinant expression of a fungal hydrolase from Papiliotrema laurentii that hydrolyzes apple cutin and clears colloidal polyester polyurethane.</title>
        <authorList>
            <consortium name="DOE Joint Genome Institute"/>
            <person name="Roman V.A."/>
            <person name="Bojanowski C."/>
            <person name="Crable B.R."/>
            <person name="Wagner D.N."/>
            <person name="Hung C.S."/>
            <person name="Nadeau L.J."/>
            <person name="Schratz L."/>
            <person name="Haridas S."/>
            <person name="Pangilinan J."/>
            <person name="Lipzen A."/>
            <person name="Na H."/>
            <person name="Yan M."/>
            <person name="Ng V."/>
            <person name="Grigoriev I.V."/>
            <person name="Spatafora J.W."/>
            <person name="Barlow D."/>
            <person name="Biffinger J."/>
            <person name="Kelley-Loughnane N."/>
            <person name="Varaljay V.A."/>
            <person name="Crookes-Goodson W.J."/>
        </authorList>
    </citation>
    <scope>NUCLEOTIDE SEQUENCE</scope>
    <source>
        <strain evidence="5">5307AH</strain>
    </source>
</reference>
<dbReference type="PANTHER" id="PTHR12601:SF6">
    <property type="entry name" value="CLUSTERED MITOCHONDRIA PROTEIN HOMOLOG"/>
    <property type="match status" value="1"/>
</dbReference>
<name>A0AAD9FSY6_PAPLA</name>
<dbReference type="Pfam" id="PF05303">
    <property type="entry name" value="GSKIP_dom"/>
    <property type="match status" value="1"/>
</dbReference>
<dbReference type="GO" id="GO:0007005">
    <property type="term" value="P:mitochondrion organization"/>
    <property type="evidence" value="ECO:0007669"/>
    <property type="project" value="UniProtKB-UniRule"/>
</dbReference>
<keyword evidence="6" id="KW-1185">Reference proteome</keyword>
<feature type="region of interest" description="Disordered" evidence="3">
    <location>
        <begin position="815"/>
        <end position="834"/>
    </location>
</feature>
<keyword evidence="2" id="KW-0694">RNA-binding</keyword>
<dbReference type="PROSITE" id="PS51823">
    <property type="entry name" value="CLU"/>
    <property type="match status" value="1"/>
</dbReference>
<comment type="subunit">
    <text evidence="2">May associate with the eukaryotic translation initiation factor 3 (eIF-3) complex.</text>
</comment>
<feature type="region of interest" description="Disordered" evidence="3">
    <location>
        <begin position="1051"/>
        <end position="1079"/>
    </location>
</feature>
<dbReference type="InterPro" id="IPR033646">
    <property type="entry name" value="CLU-central"/>
</dbReference>
<comment type="function">
    <text evidence="2">mRNA-binding protein involved in proper cytoplasmic distribution of mitochondria.</text>
</comment>
<feature type="compositionally biased region" description="Basic residues" evidence="3">
    <location>
        <begin position="1457"/>
        <end position="1469"/>
    </location>
</feature>
<protein>
    <recommendedName>
        <fullName evidence="2">Clustered mitochondria protein homolog</fullName>
    </recommendedName>
    <alternativeName>
        <fullName evidence="2">Protein TIF31 homolog</fullName>
    </alternativeName>
</protein>
<comment type="similarity">
    <text evidence="2">Belongs to the CLU family.</text>
</comment>
<proteinExistence type="inferred from homology"/>
<dbReference type="SUPFAM" id="SSF103107">
    <property type="entry name" value="Hypothetical protein c14orf129, hspc210"/>
    <property type="match status" value="1"/>
</dbReference>
<feature type="region of interest" description="Disordered" evidence="3">
    <location>
        <begin position="553"/>
        <end position="604"/>
    </location>
</feature>
<dbReference type="EMBL" id="JAODAN010000003">
    <property type="protein sequence ID" value="KAK1925709.1"/>
    <property type="molecule type" value="Genomic_DNA"/>
</dbReference>
<dbReference type="PANTHER" id="PTHR12601">
    <property type="entry name" value="EUKARYOTIC TRANSLATION INITIATION FACTOR 3 SUBUNIT EIF-3"/>
    <property type="match status" value="1"/>
</dbReference>
<dbReference type="Proteomes" id="UP001182556">
    <property type="component" value="Unassembled WGS sequence"/>
</dbReference>